<gene>
    <name evidence="2" type="ORF">UFOVP265_53</name>
</gene>
<evidence type="ECO:0000313" key="2">
    <source>
        <dbReference type="EMBL" id="CAB4133966.1"/>
    </source>
</evidence>
<proteinExistence type="predicted"/>
<feature type="region of interest" description="Disordered" evidence="1">
    <location>
        <begin position="1"/>
        <end position="28"/>
    </location>
</feature>
<protein>
    <submittedName>
        <fullName evidence="2">Uncharacterized protein</fullName>
    </submittedName>
</protein>
<accession>A0A6J5LLS4</accession>
<dbReference type="EMBL" id="LR796278">
    <property type="protein sequence ID" value="CAB4133966.1"/>
    <property type="molecule type" value="Genomic_DNA"/>
</dbReference>
<feature type="compositionally biased region" description="Basic and acidic residues" evidence="1">
    <location>
        <begin position="18"/>
        <end position="28"/>
    </location>
</feature>
<organism evidence="2">
    <name type="scientific">uncultured Caudovirales phage</name>
    <dbReference type="NCBI Taxonomy" id="2100421"/>
    <lineage>
        <taxon>Viruses</taxon>
        <taxon>Duplodnaviria</taxon>
        <taxon>Heunggongvirae</taxon>
        <taxon>Uroviricota</taxon>
        <taxon>Caudoviricetes</taxon>
        <taxon>Peduoviridae</taxon>
        <taxon>Maltschvirus</taxon>
        <taxon>Maltschvirus maltsch</taxon>
    </lineage>
</organism>
<name>A0A6J5LLS4_9CAUD</name>
<sequence>MDEKWIQKAIPKSHKGAFRKELGVPEGKKIPEKKLKKAEHSNNPKTRKRAILAETLKGMHPKKKKQMSHVSEKRIAAYAKKKK</sequence>
<reference evidence="2" key="1">
    <citation type="submission" date="2020-04" db="EMBL/GenBank/DDBJ databases">
        <authorList>
            <person name="Chiriac C."/>
            <person name="Salcher M."/>
            <person name="Ghai R."/>
            <person name="Kavagutti S V."/>
        </authorList>
    </citation>
    <scope>NUCLEOTIDE SEQUENCE</scope>
</reference>
<evidence type="ECO:0000256" key="1">
    <source>
        <dbReference type="SAM" id="MobiDB-lite"/>
    </source>
</evidence>